<evidence type="ECO:0000259" key="1">
    <source>
        <dbReference type="SMART" id="SM00829"/>
    </source>
</evidence>
<dbReference type="GO" id="GO:0016491">
    <property type="term" value="F:oxidoreductase activity"/>
    <property type="evidence" value="ECO:0007669"/>
    <property type="project" value="InterPro"/>
</dbReference>
<comment type="caution">
    <text evidence="2">The sequence shown here is derived from an EMBL/GenBank/DDBJ whole genome shotgun (WGS) entry which is preliminary data.</text>
</comment>
<dbReference type="GO" id="GO:0005739">
    <property type="term" value="C:mitochondrion"/>
    <property type="evidence" value="ECO:0007669"/>
    <property type="project" value="TreeGrafter"/>
</dbReference>
<dbReference type="Pfam" id="PF13602">
    <property type="entry name" value="ADH_zinc_N_2"/>
    <property type="match status" value="1"/>
</dbReference>
<dbReference type="Proteomes" id="UP000887229">
    <property type="component" value="Unassembled WGS sequence"/>
</dbReference>
<proteinExistence type="predicted"/>
<dbReference type="AlphaFoldDB" id="A0A9P8CNN8"/>
<sequence length="334" mass="35601">MRAWRFGRPGQLEHTLILDTNVAKPAASSLKPQELLVKVSECGLNPADYKLNELGQVARLVLAYPKTVGMDFAGVVAAVGNQVNDVKVGSSVLGRASPLQGPGGLSEYVVAERSAVAEYAPNVRDPAGLPTAGLTAYQTIAPYVSAGSKIFINGGSGGVGTMCVQIGKILGCHVTTSCSTGKMDLCKELGADVVIDYKKNSVVEKLQGAGLKFDLIVDNVGNNPSNLFSASNDYLKARAPYFFVGGNLSFSTVTKLLYAMLLPAFMGGARGRFRLFMTKNSQPDLEQLTAWLSDGKLKLIVDRRFPFEEAKSAMVYVKEDSPRGKVIVNVGANQ</sequence>
<accession>A0A9P8CNN8</accession>
<evidence type="ECO:0000313" key="3">
    <source>
        <dbReference type="Proteomes" id="UP000887229"/>
    </source>
</evidence>
<dbReference type="InterPro" id="IPR011032">
    <property type="entry name" value="GroES-like_sf"/>
</dbReference>
<evidence type="ECO:0000313" key="2">
    <source>
        <dbReference type="EMBL" id="KAG9253708.1"/>
    </source>
</evidence>
<keyword evidence="3" id="KW-1185">Reference proteome</keyword>
<dbReference type="CDD" id="cd08267">
    <property type="entry name" value="MDR1"/>
    <property type="match status" value="1"/>
</dbReference>
<dbReference type="EMBL" id="MU251256">
    <property type="protein sequence ID" value="KAG9253708.1"/>
    <property type="molecule type" value="Genomic_DNA"/>
</dbReference>
<feature type="domain" description="Enoyl reductase (ER)" evidence="1">
    <location>
        <begin position="10"/>
        <end position="328"/>
    </location>
</feature>
<organism evidence="2 3">
    <name type="scientific">Emericellopsis atlantica</name>
    <dbReference type="NCBI Taxonomy" id="2614577"/>
    <lineage>
        <taxon>Eukaryota</taxon>
        <taxon>Fungi</taxon>
        <taxon>Dikarya</taxon>
        <taxon>Ascomycota</taxon>
        <taxon>Pezizomycotina</taxon>
        <taxon>Sordariomycetes</taxon>
        <taxon>Hypocreomycetidae</taxon>
        <taxon>Hypocreales</taxon>
        <taxon>Bionectriaceae</taxon>
        <taxon>Emericellopsis</taxon>
    </lineage>
</organism>
<dbReference type="InterPro" id="IPR013154">
    <property type="entry name" value="ADH-like_N"/>
</dbReference>
<dbReference type="Pfam" id="PF08240">
    <property type="entry name" value="ADH_N"/>
    <property type="match status" value="1"/>
</dbReference>
<dbReference type="InterPro" id="IPR050700">
    <property type="entry name" value="YIM1/Zinc_Alcohol_DH_Fams"/>
</dbReference>
<dbReference type="GeneID" id="70292199"/>
<dbReference type="OrthoDB" id="201656at2759"/>
<dbReference type="SUPFAM" id="SSF51735">
    <property type="entry name" value="NAD(P)-binding Rossmann-fold domains"/>
    <property type="match status" value="1"/>
</dbReference>
<dbReference type="Gene3D" id="3.90.180.10">
    <property type="entry name" value="Medium-chain alcohol dehydrogenases, catalytic domain"/>
    <property type="match status" value="1"/>
</dbReference>
<gene>
    <name evidence="2" type="ORF">F5Z01DRAFT_622994</name>
</gene>
<reference evidence="2" key="1">
    <citation type="journal article" date="2021" name="IMA Fungus">
        <title>Genomic characterization of three marine fungi, including Emericellopsis atlantica sp. nov. with signatures of a generalist lifestyle and marine biomass degradation.</title>
        <authorList>
            <person name="Hagestad O.C."/>
            <person name="Hou L."/>
            <person name="Andersen J.H."/>
            <person name="Hansen E.H."/>
            <person name="Altermark B."/>
            <person name="Li C."/>
            <person name="Kuhnert E."/>
            <person name="Cox R.J."/>
            <person name="Crous P.W."/>
            <person name="Spatafora J.W."/>
            <person name="Lail K."/>
            <person name="Amirebrahimi M."/>
            <person name="Lipzen A."/>
            <person name="Pangilinan J."/>
            <person name="Andreopoulos W."/>
            <person name="Hayes R.D."/>
            <person name="Ng V."/>
            <person name="Grigoriev I.V."/>
            <person name="Jackson S.A."/>
            <person name="Sutton T.D.S."/>
            <person name="Dobson A.D.W."/>
            <person name="Rama T."/>
        </authorList>
    </citation>
    <scope>NUCLEOTIDE SEQUENCE</scope>
    <source>
        <strain evidence="2">TS7</strain>
    </source>
</reference>
<dbReference type="PANTHER" id="PTHR11695">
    <property type="entry name" value="ALCOHOL DEHYDROGENASE RELATED"/>
    <property type="match status" value="1"/>
</dbReference>
<dbReference type="Gene3D" id="3.40.50.720">
    <property type="entry name" value="NAD(P)-binding Rossmann-like Domain"/>
    <property type="match status" value="1"/>
</dbReference>
<dbReference type="PANTHER" id="PTHR11695:SF294">
    <property type="entry name" value="RETICULON-4-INTERACTING PROTEIN 1, MITOCHONDRIAL"/>
    <property type="match status" value="1"/>
</dbReference>
<protein>
    <recommendedName>
        <fullName evidence="1">Enoyl reductase (ER) domain-containing protein</fullName>
    </recommendedName>
</protein>
<dbReference type="RefSeq" id="XP_046117632.1">
    <property type="nucleotide sequence ID" value="XM_046261296.1"/>
</dbReference>
<dbReference type="InterPro" id="IPR020843">
    <property type="entry name" value="ER"/>
</dbReference>
<name>A0A9P8CNN8_9HYPO</name>
<dbReference type="SUPFAM" id="SSF50129">
    <property type="entry name" value="GroES-like"/>
    <property type="match status" value="1"/>
</dbReference>
<dbReference type="InterPro" id="IPR036291">
    <property type="entry name" value="NAD(P)-bd_dom_sf"/>
</dbReference>
<dbReference type="SMART" id="SM00829">
    <property type="entry name" value="PKS_ER"/>
    <property type="match status" value="1"/>
</dbReference>